<proteinExistence type="predicted"/>
<sequence>MLGNINGAPILGGLVLVLFVFFVLGPTLYSIALRLFLLLLCVLVVAAIVNPDDASFALWVSQATTQSRSTLLASAPSTGVFSWVSSSLAAAFSEEDPWTWVRYNMIAFSLVYIPSIERHALGVFGVWIWCDSFYLLSWFARQYGPTIAAITRGGHVSGAPSASSETEASYKAKALSAKMAGQYATAADHFLAAASLSKIVLHTYHLDAARCLLSSKPTSAAISHRIDTLFRQSSEALASAGRFDDAGDCLVELARATPPPSSHHPDDDAIDMALCRQSALFVEAMHVYDAGDHARASAAAGLQSASVYANAAAACNSIMSDEAMAMRRQWMDTARAQYAALAASQTPNSPLAKQASLAAILCDVACSDLERARQAFCVYDDVTTQFAPSDHLLHGLFDAYERWDPAVLDDAIAAYATSGGAVLEPWQRQALRRWKATMEAGDLT</sequence>
<dbReference type="Proteomes" id="UP000332933">
    <property type="component" value="Unassembled WGS sequence"/>
</dbReference>
<keyword evidence="4" id="KW-1185">Reference proteome</keyword>
<feature type="transmembrane region" description="Helical" evidence="1">
    <location>
        <begin position="31"/>
        <end position="49"/>
    </location>
</feature>
<keyword evidence="1" id="KW-0812">Transmembrane</keyword>
<dbReference type="AlphaFoldDB" id="A0A485KLP0"/>
<keyword evidence="1" id="KW-0472">Membrane</keyword>
<protein>
    <submittedName>
        <fullName evidence="3">Aste57867_8910 protein</fullName>
    </submittedName>
</protein>
<evidence type="ECO:0000313" key="4">
    <source>
        <dbReference type="Proteomes" id="UP000332933"/>
    </source>
</evidence>
<organism evidence="3 4">
    <name type="scientific">Aphanomyces stellatus</name>
    <dbReference type="NCBI Taxonomy" id="120398"/>
    <lineage>
        <taxon>Eukaryota</taxon>
        <taxon>Sar</taxon>
        <taxon>Stramenopiles</taxon>
        <taxon>Oomycota</taxon>
        <taxon>Saprolegniomycetes</taxon>
        <taxon>Saprolegniales</taxon>
        <taxon>Verrucalvaceae</taxon>
        <taxon>Aphanomyces</taxon>
    </lineage>
</organism>
<reference evidence="3 4" key="1">
    <citation type="submission" date="2019-03" db="EMBL/GenBank/DDBJ databases">
        <authorList>
            <person name="Gaulin E."/>
            <person name="Dumas B."/>
        </authorList>
    </citation>
    <scope>NUCLEOTIDE SEQUENCE [LARGE SCALE GENOMIC DNA]</scope>
    <source>
        <strain evidence="3">CBS 568.67</strain>
    </source>
</reference>
<dbReference type="EMBL" id="VJMH01005117">
    <property type="protein sequence ID" value="KAF0700574.1"/>
    <property type="molecule type" value="Genomic_DNA"/>
</dbReference>
<feature type="transmembrane region" description="Helical" evidence="1">
    <location>
        <begin position="7"/>
        <end position="25"/>
    </location>
</feature>
<name>A0A485KLP0_9STRA</name>
<keyword evidence="1" id="KW-1133">Transmembrane helix</keyword>
<evidence type="ECO:0000313" key="2">
    <source>
        <dbReference type="EMBL" id="KAF0700574.1"/>
    </source>
</evidence>
<dbReference type="OrthoDB" id="72408at2759"/>
<evidence type="ECO:0000256" key="1">
    <source>
        <dbReference type="SAM" id="Phobius"/>
    </source>
</evidence>
<accession>A0A485KLP0</accession>
<dbReference type="Gene3D" id="1.25.40.10">
    <property type="entry name" value="Tetratricopeptide repeat domain"/>
    <property type="match status" value="1"/>
</dbReference>
<evidence type="ECO:0000313" key="3">
    <source>
        <dbReference type="EMBL" id="VFT85794.1"/>
    </source>
</evidence>
<reference evidence="2" key="2">
    <citation type="submission" date="2019-06" db="EMBL/GenBank/DDBJ databases">
        <title>Genomics analysis of Aphanomyces spp. identifies a new class of oomycete effector associated with host adaptation.</title>
        <authorList>
            <person name="Gaulin E."/>
        </authorList>
    </citation>
    <scope>NUCLEOTIDE SEQUENCE</scope>
    <source>
        <strain evidence="2">CBS 578.67</strain>
    </source>
</reference>
<gene>
    <name evidence="3" type="primary">Aste57867_8910</name>
    <name evidence="2" type="ORF">As57867_008875</name>
    <name evidence="3" type="ORF">ASTE57867_8910</name>
</gene>
<dbReference type="InterPro" id="IPR011990">
    <property type="entry name" value="TPR-like_helical_dom_sf"/>
</dbReference>
<dbReference type="EMBL" id="CAADRA010005138">
    <property type="protein sequence ID" value="VFT85794.1"/>
    <property type="molecule type" value="Genomic_DNA"/>
</dbReference>